<feature type="compositionally biased region" description="Basic and acidic residues" evidence="6">
    <location>
        <begin position="337"/>
        <end position="350"/>
    </location>
</feature>
<comment type="subcellular location">
    <subcellularLocation>
        <location evidence="1">Cytoplasm</location>
        <location evidence="1">Cytosol</location>
    </subcellularLocation>
</comment>
<keyword evidence="10" id="KW-1185">Reference proteome</keyword>
<keyword evidence="3" id="KW-0399">Innate immunity</keyword>
<dbReference type="PANTHER" id="PTHR46985">
    <property type="entry name" value="NACHT, LRR AND PYD DOMAINS-CONTAINING PROTEIN 1"/>
    <property type="match status" value="1"/>
</dbReference>
<dbReference type="InterPro" id="IPR011029">
    <property type="entry name" value="DEATH-like_dom_sf"/>
</dbReference>
<reference evidence="9" key="1">
    <citation type="submission" date="2025-08" db="UniProtKB">
        <authorList>
            <consortium name="Ensembl"/>
        </authorList>
    </citation>
    <scope>IDENTIFICATION</scope>
</reference>
<name>A0A665VIZ9_ECHNA</name>
<dbReference type="Proteomes" id="UP000472264">
    <property type="component" value="Unassembled WGS sequence"/>
</dbReference>
<keyword evidence="4" id="KW-0391">Immunity</keyword>
<organism evidence="9 10">
    <name type="scientific">Echeneis naucrates</name>
    <name type="common">Live sharksucker</name>
    <dbReference type="NCBI Taxonomy" id="173247"/>
    <lineage>
        <taxon>Eukaryota</taxon>
        <taxon>Metazoa</taxon>
        <taxon>Chordata</taxon>
        <taxon>Craniata</taxon>
        <taxon>Vertebrata</taxon>
        <taxon>Euteleostomi</taxon>
        <taxon>Actinopterygii</taxon>
        <taxon>Neopterygii</taxon>
        <taxon>Teleostei</taxon>
        <taxon>Neoteleostei</taxon>
        <taxon>Acanthomorphata</taxon>
        <taxon>Carangaria</taxon>
        <taxon>Carangiformes</taxon>
        <taxon>Echeneidae</taxon>
        <taxon>Echeneis</taxon>
    </lineage>
</organism>
<evidence type="ECO:0000256" key="5">
    <source>
        <dbReference type="ARBA" id="ARBA00023198"/>
    </source>
</evidence>
<dbReference type="AlphaFoldDB" id="A0A665VIZ9"/>
<evidence type="ECO:0000256" key="4">
    <source>
        <dbReference type="ARBA" id="ARBA00022859"/>
    </source>
</evidence>
<evidence type="ECO:0000256" key="1">
    <source>
        <dbReference type="ARBA" id="ARBA00004514"/>
    </source>
</evidence>
<dbReference type="PANTHER" id="PTHR46985:SF2">
    <property type="entry name" value="APOPTOSIS-ASSOCIATED SPECK-LIKE PROTEIN CONTAINING A CARD"/>
    <property type="match status" value="1"/>
</dbReference>
<dbReference type="Gene3D" id="1.10.533.10">
    <property type="entry name" value="Death Domain, Fas"/>
    <property type="match status" value="1"/>
</dbReference>
<evidence type="ECO:0000259" key="8">
    <source>
        <dbReference type="PROSITE" id="PS51830"/>
    </source>
</evidence>
<dbReference type="GO" id="GO:0045087">
    <property type="term" value="P:innate immune response"/>
    <property type="evidence" value="ECO:0007669"/>
    <property type="project" value="UniProtKB-KW"/>
</dbReference>
<evidence type="ECO:0000256" key="2">
    <source>
        <dbReference type="ARBA" id="ARBA00022490"/>
    </source>
</evidence>
<dbReference type="InterPro" id="IPR025307">
    <property type="entry name" value="FIIND_dom"/>
</dbReference>
<feature type="domain" description="CARD" evidence="7">
    <location>
        <begin position="300"/>
        <end position="348"/>
    </location>
</feature>
<evidence type="ECO:0000256" key="6">
    <source>
        <dbReference type="SAM" id="MobiDB-lite"/>
    </source>
</evidence>
<dbReference type="Ensembl" id="ENSENLT00000032571.1">
    <property type="protein sequence ID" value="ENSENLP00000031661.1"/>
    <property type="gene ID" value="ENSENLG00000013985.1"/>
</dbReference>
<evidence type="ECO:0008006" key="11">
    <source>
        <dbReference type="Google" id="ProtNLM"/>
    </source>
</evidence>
<reference evidence="9" key="2">
    <citation type="submission" date="2025-09" db="UniProtKB">
        <authorList>
            <consortium name="Ensembl"/>
        </authorList>
    </citation>
    <scope>IDENTIFICATION</scope>
</reference>
<dbReference type="PROSITE" id="PS50209">
    <property type="entry name" value="CARD"/>
    <property type="match status" value="1"/>
</dbReference>
<dbReference type="GO" id="GO:0006954">
    <property type="term" value="P:inflammatory response"/>
    <property type="evidence" value="ECO:0007669"/>
    <property type="project" value="UniProtKB-KW"/>
</dbReference>
<dbReference type="InterPro" id="IPR001315">
    <property type="entry name" value="CARD"/>
</dbReference>
<dbReference type="Pfam" id="PF13553">
    <property type="entry name" value="FIIND"/>
    <property type="match status" value="1"/>
</dbReference>
<protein>
    <recommendedName>
        <fullName evidence="11">FIIND domain-containing protein</fullName>
    </recommendedName>
</protein>
<dbReference type="Pfam" id="PF23679">
    <property type="entry name" value="UPA-FIIND"/>
    <property type="match status" value="1"/>
</dbReference>
<gene>
    <name evidence="9" type="primary">LOC115038406</name>
</gene>
<proteinExistence type="predicted"/>
<keyword evidence="5" id="KW-0395">Inflammatory response</keyword>
<dbReference type="InterPro" id="IPR051249">
    <property type="entry name" value="NLRP_Inflammasome"/>
</dbReference>
<feature type="domain" description="FIIND" evidence="8">
    <location>
        <begin position="1"/>
        <end position="284"/>
    </location>
</feature>
<dbReference type="InParanoid" id="A0A665VIZ9"/>
<dbReference type="GO" id="GO:0005829">
    <property type="term" value="C:cytosol"/>
    <property type="evidence" value="ECO:0007669"/>
    <property type="project" value="UniProtKB-SubCell"/>
</dbReference>
<keyword evidence="2" id="KW-0963">Cytoplasm</keyword>
<evidence type="ECO:0000313" key="10">
    <source>
        <dbReference type="Proteomes" id="UP000472264"/>
    </source>
</evidence>
<evidence type="ECO:0000256" key="3">
    <source>
        <dbReference type="ARBA" id="ARBA00022588"/>
    </source>
</evidence>
<accession>A0A665VIZ9</accession>
<evidence type="ECO:0000259" key="7">
    <source>
        <dbReference type="PROSITE" id="PS50209"/>
    </source>
</evidence>
<dbReference type="GO" id="GO:0042981">
    <property type="term" value="P:regulation of apoptotic process"/>
    <property type="evidence" value="ECO:0007669"/>
    <property type="project" value="InterPro"/>
</dbReference>
<dbReference type="PROSITE" id="PS51830">
    <property type="entry name" value="FIIND"/>
    <property type="match status" value="1"/>
</dbReference>
<sequence>MLSVLLLDSDMVFVCQLILPSVSCRFRCPGPGMFQCSLTGLVFVVDQEAELLYNTVQWDESLLQSAGKMAAGPLFNIHCPEDAVCELHLPHCETEDALPSEGLLSVVHITDDGMSFLKPLKITDTHVIVEVSHFSAFGLVWLGEMLQRLFNNKKPICGQVLLFLRPPARDIQILDVFLLPRNLPLSEVASQQDDAVYIKNSSDCKLIADQRYSVLSDPEDFEVQPESAEFYLKERQNYFPTFEVFLTPNQKKLTLMVKDEDGTEVWKRKVPLQSPNRENDQSSLPADDNLQAEERLLLTRTGFIQRVSDTVLNQLLDKLLERGVISDEEMQSARTKSRAEKSQRCDRLSEKKGKRSQLISDCCSLSAGSMCFQRALIKMRPKTQILSVDGNINMH</sequence>
<feature type="region of interest" description="Disordered" evidence="6">
    <location>
        <begin position="329"/>
        <end position="350"/>
    </location>
</feature>
<evidence type="ECO:0000313" key="9">
    <source>
        <dbReference type="Ensembl" id="ENSENLP00000031661.1"/>
    </source>
</evidence>